<dbReference type="GO" id="GO:0042826">
    <property type="term" value="F:histone deacetylase binding"/>
    <property type="evidence" value="ECO:0007669"/>
    <property type="project" value="TreeGrafter"/>
</dbReference>
<dbReference type="InterPro" id="IPR013083">
    <property type="entry name" value="Znf_RING/FYVE/PHD"/>
</dbReference>
<feature type="compositionally biased region" description="Acidic residues" evidence="6">
    <location>
        <begin position="45"/>
        <end position="61"/>
    </location>
</feature>
<dbReference type="Gene3D" id="3.30.40.10">
    <property type="entry name" value="Zinc/RING finger domain, C3HC4 (zinc finger)"/>
    <property type="match status" value="1"/>
</dbReference>
<evidence type="ECO:0000259" key="7">
    <source>
        <dbReference type="PROSITE" id="PS50089"/>
    </source>
</evidence>
<keyword evidence="10" id="KW-1185">Reference proteome</keyword>
<accession>A0A9P0BH74</accession>
<reference evidence="9" key="1">
    <citation type="submission" date="2021-12" db="EMBL/GenBank/DDBJ databases">
        <authorList>
            <person name="King R."/>
        </authorList>
    </citation>
    <scope>NUCLEOTIDE SEQUENCE</scope>
</reference>
<dbReference type="AlphaFoldDB" id="A0A9P0BH74"/>
<name>A0A9P0BH74_BRAAE</name>
<proteinExistence type="predicted"/>
<evidence type="ECO:0008006" key="11">
    <source>
        <dbReference type="Google" id="ProtNLM"/>
    </source>
</evidence>
<evidence type="ECO:0000256" key="5">
    <source>
        <dbReference type="PROSITE-ProRule" id="PRU00175"/>
    </source>
</evidence>
<feature type="region of interest" description="Disordered" evidence="6">
    <location>
        <begin position="45"/>
        <end position="121"/>
    </location>
</feature>
<evidence type="ECO:0000256" key="6">
    <source>
        <dbReference type="SAM" id="MobiDB-lite"/>
    </source>
</evidence>
<dbReference type="PROSITE" id="PS51156">
    <property type="entry name" value="ELM2"/>
    <property type="match status" value="1"/>
</dbReference>
<keyword evidence="3" id="KW-0862">Zinc</keyword>
<dbReference type="SMART" id="SM00184">
    <property type="entry name" value="RING"/>
    <property type="match status" value="1"/>
</dbReference>
<feature type="domain" description="RING-type" evidence="7">
    <location>
        <begin position="353"/>
        <end position="393"/>
    </location>
</feature>
<dbReference type="Proteomes" id="UP001154078">
    <property type="component" value="Chromosome 8"/>
</dbReference>
<organism evidence="9 10">
    <name type="scientific">Brassicogethes aeneus</name>
    <name type="common">Rape pollen beetle</name>
    <name type="synonym">Meligethes aeneus</name>
    <dbReference type="NCBI Taxonomy" id="1431903"/>
    <lineage>
        <taxon>Eukaryota</taxon>
        <taxon>Metazoa</taxon>
        <taxon>Ecdysozoa</taxon>
        <taxon>Arthropoda</taxon>
        <taxon>Hexapoda</taxon>
        <taxon>Insecta</taxon>
        <taxon>Pterygota</taxon>
        <taxon>Neoptera</taxon>
        <taxon>Endopterygota</taxon>
        <taxon>Coleoptera</taxon>
        <taxon>Polyphaga</taxon>
        <taxon>Cucujiformia</taxon>
        <taxon>Nitidulidae</taxon>
        <taxon>Meligethinae</taxon>
        <taxon>Brassicogethes</taxon>
    </lineage>
</organism>
<dbReference type="PANTHER" id="PTHR10865">
    <property type="entry name" value="METASTASIS-ASSOCIATED PROTEIN AND MESODERM INDUCTION EARLY RESPONSE PROTEIN"/>
    <property type="match status" value="1"/>
</dbReference>
<keyword evidence="1" id="KW-0479">Metal-binding</keyword>
<dbReference type="GO" id="GO:0000122">
    <property type="term" value="P:negative regulation of transcription by RNA polymerase II"/>
    <property type="evidence" value="ECO:0007669"/>
    <property type="project" value="TreeGrafter"/>
</dbReference>
<dbReference type="Pfam" id="PF13639">
    <property type="entry name" value="zf-RING_2"/>
    <property type="match status" value="1"/>
</dbReference>
<dbReference type="SUPFAM" id="SSF57850">
    <property type="entry name" value="RING/U-box"/>
    <property type="match status" value="1"/>
</dbReference>
<dbReference type="GO" id="GO:0005654">
    <property type="term" value="C:nucleoplasm"/>
    <property type="evidence" value="ECO:0007669"/>
    <property type="project" value="TreeGrafter"/>
</dbReference>
<evidence type="ECO:0000256" key="2">
    <source>
        <dbReference type="ARBA" id="ARBA00022771"/>
    </source>
</evidence>
<evidence type="ECO:0000259" key="8">
    <source>
        <dbReference type="PROSITE" id="PS51156"/>
    </source>
</evidence>
<sequence>MKFNNMEEVVSSIKDGKVESPITVKDKLFDPSVDMLVNDFDDERTLEEEEALAAGESDDPNAELSSLQKESNMPLEELLALYGYRGENQENESPVEDVDQQAEGAMEDQESETEAQEQQPSKLRALYETIPENDQDASRLLRSVSRVSEEEEEDYDYSPDEDEWRKVNKTIMVGSDYQAVIPEGLCHYDDALPYENEDKLLWDAYIMQTDVVEDFLKKAAALSKPAIPMGTQLRDDEQALYLLQQCAHNFDEALRRLRINVTPASNVTIWSEEECRNFESGVRSFGKNFHLIQQNKESLPIQVASPVFHPSPSVTRSVTQLTEEEQVKIAKRIGLIQHLPTGTYDGCKKARECVICMGEFMVGDSLRYLPCMHTYHMSCIDDWLMRSLTCPSCMEPVDAALLTTYETN</sequence>
<keyword evidence="4" id="KW-0539">Nucleus</keyword>
<evidence type="ECO:0000313" key="9">
    <source>
        <dbReference type="EMBL" id="CAH0562003.1"/>
    </source>
</evidence>
<dbReference type="InterPro" id="IPR001841">
    <property type="entry name" value="Znf_RING"/>
</dbReference>
<evidence type="ECO:0000256" key="4">
    <source>
        <dbReference type="ARBA" id="ARBA00023242"/>
    </source>
</evidence>
<dbReference type="EMBL" id="OV121139">
    <property type="protein sequence ID" value="CAH0562003.1"/>
    <property type="molecule type" value="Genomic_DNA"/>
</dbReference>
<feature type="compositionally biased region" description="Acidic residues" evidence="6">
    <location>
        <begin position="89"/>
        <end position="115"/>
    </location>
</feature>
<evidence type="ECO:0000313" key="10">
    <source>
        <dbReference type="Proteomes" id="UP001154078"/>
    </source>
</evidence>
<gene>
    <name evidence="9" type="ORF">MELIAE_LOCUS11256</name>
</gene>
<protein>
    <recommendedName>
        <fullName evidence="11">RING-type domain-containing protein</fullName>
    </recommendedName>
</protein>
<dbReference type="PROSITE" id="PS50089">
    <property type="entry name" value="ZF_RING_2"/>
    <property type="match status" value="1"/>
</dbReference>
<feature type="domain" description="ELM2" evidence="8">
    <location>
        <begin position="169"/>
        <end position="261"/>
    </location>
</feature>
<dbReference type="InterPro" id="IPR042981">
    <property type="entry name" value="RNF11_RING-H2"/>
</dbReference>
<evidence type="ECO:0000256" key="3">
    <source>
        <dbReference type="ARBA" id="ARBA00022833"/>
    </source>
</evidence>
<dbReference type="Pfam" id="PF01448">
    <property type="entry name" value="ELM2"/>
    <property type="match status" value="1"/>
</dbReference>
<evidence type="ECO:0000256" key="1">
    <source>
        <dbReference type="ARBA" id="ARBA00022723"/>
    </source>
</evidence>
<dbReference type="GO" id="GO:0008270">
    <property type="term" value="F:zinc ion binding"/>
    <property type="evidence" value="ECO:0007669"/>
    <property type="project" value="UniProtKB-KW"/>
</dbReference>
<dbReference type="GO" id="GO:0003714">
    <property type="term" value="F:transcription corepressor activity"/>
    <property type="evidence" value="ECO:0007669"/>
    <property type="project" value="TreeGrafter"/>
</dbReference>
<dbReference type="InterPro" id="IPR040138">
    <property type="entry name" value="MIER/MTA"/>
</dbReference>
<dbReference type="OrthoDB" id="5916873at2759"/>
<dbReference type="SMART" id="SM01189">
    <property type="entry name" value="ELM2"/>
    <property type="match status" value="1"/>
</dbReference>
<dbReference type="InterPro" id="IPR000949">
    <property type="entry name" value="ELM2_dom"/>
</dbReference>
<dbReference type="FunFam" id="3.30.40.10:FF:000883">
    <property type="entry name" value="Uncharacterized protein, isoform A"/>
    <property type="match status" value="1"/>
</dbReference>
<dbReference type="CDD" id="cd16468">
    <property type="entry name" value="RING-H2_RNF11"/>
    <property type="match status" value="1"/>
</dbReference>
<dbReference type="PANTHER" id="PTHR10865:SF28">
    <property type="entry name" value="ELM2 DOMAIN-CONTAINING PROTEIN"/>
    <property type="match status" value="1"/>
</dbReference>
<dbReference type="Gene3D" id="1.10.10.60">
    <property type="entry name" value="Homeodomain-like"/>
    <property type="match status" value="1"/>
</dbReference>
<keyword evidence="2 5" id="KW-0863">Zinc-finger</keyword>